<dbReference type="GO" id="GO:0005886">
    <property type="term" value="C:plasma membrane"/>
    <property type="evidence" value="ECO:0007669"/>
    <property type="project" value="UniProtKB-SubCell"/>
</dbReference>
<feature type="domain" description="Acyltransferase 3" evidence="8">
    <location>
        <begin position="9"/>
        <end position="329"/>
    </location>
</feature>
<feature type="transmembrane region" description="Helical" evidence="7">
    <location>
        <begin position="311"/>
        <end position="332"/>
    </location>
</feature>
<evidence type="ECO:0000256" key="1">
    <source>
        <dbReference type="ARBA" id="ARBA00004651"/>
    </source>
</evidence>
<accession>A0A372LE73</accession>
<evidence type="ECO:0000256" key="7">
    <source>
        <dbReference type="SAM" id="Phobius"/>
    </source>
</evidence>
<dbReference type="GO" id="GO:0009246">
    <property type="term" value="P:enterobacterial common antigen biosynthetic process"/>
    <property type="evidence" value="ECO:0007669"/>
    <property type="project" value="TreeGrafter"/>
</dbReference>
<feature type="transmembrane region" description="Helical" evidence="7">
    <location>
        <begin position="281"/>
        <end position="299"/>
    </location>
</feature>
<evidence type="ECO:0000313" key="10">
    <source>
        <dbReference type="Proteomes" id="UP000264541"/>
    </source>
</evidence>
<evidence type="ECO:0000313" key="9">
    <source>
        <dbReference type="EMBL" id="RFU64529.1"/>
    </source>
</evidence>
<evidence type="ECO:0000256" key="2">
    <source>
        <dbReference type="ARBA" id="ARBA00007400"/>
    </source>
</evidence>
<keyword evidence="5 7" id="KW-1133">Transmembrane helix</keyword>
<reference evidence="9 10" key="1">
    <citation type="submission" date="2018-08" db="EMBL/GenBank/DDBJ databases">
        <title>Bacillus chawlae sp. nov., Bacillus glennii sp. nov., and Bacillus saganii sp. nov. Isolated from the Vehicle Assembly Building at Kennedy Space Center where the Viking Spacecraft were Assembled.</title>
        <authorList>
            <person name="Seuylemezian A."/>
            <person name="Vaishampayan P."/>
        </authorList>
    </citation>
    <scope>NUCLEOTIDE SEQUENCE [LARGE SCALE GENOMIC DNA]</scope>
    <source>
        <strain evidence="9 10">V47-23a</strain>
    </source>
</reference>
<feature type="transmembrane region" description="Helical" evidence="7">
    <location>
        <begin position="43"/>
        <end position="60"/>
    </location>
</feature>
<evidence type="ECO:0000259" key="8">
    <source>
        <dbReference type="Pfam" id="PF01757"/>
    </source>
</evidence>
<keyword evidence="9" id="KW-0808">Transferase</keyword>
<keyword evidence="6 7" id="KW-0472">Membrane</keyword>
<gene>
    <name evidence="9" type="ORF">D0469_18395</name>
</gene>
<keyword evidence="3" id="KW-1003">Cell membrane</keyword>
<evidence type="ECO:0000256" key="5">
    <source>
        <dbReference type="ARBA" id="ARBA00022989"/>
    </source>
</evidence>
<keyword evidence="10" id="KW-1185">Reference proteome</keyword>
<evidence type="ECO:0000256" key="6">
    <source>
        <dbReference type="ARBA" id="ARBA00023136"/>
    </source>
</evidence>
<feature type="transmembrane region" description="Helical" evidence="7">
    <location>
        <begin position="12"/>
        <end position="31"/>
    </location>
</feature>
<name>A0A372LE73_9BACI</name>
<dbReference type="InterPro" id="IPR002656">
    <property type="entry name" value="Acyl_transf_3_dom"/>
</dbReference>
<feature type="transmembrane region" description="Helical" evidence="7">
    <location>
        <begin position="189"/>
        <end position="205"/>
    </location>
</feature>
<protein>
    <submittedName>
        <fullName evidence="9">Acyltransferase</fullName>
    </submittedName>
</protein>
<evidence type="ECO:0000256" key="4">
    <source>
        <dbReference type="ARBA" id="ARBA00022692"/>
    </source>
</evidence>
<feature type="transmembrane region" description="Helical" evidence="7">
    <location>
        <begin position="131"/>
        <end position="150"/>
    </location>
</feature>
<feature type="transmembrane region" description="Helical" evidence="7">
    <location>
        <begin position="81"/>
        <end position="101"/>
    </location>
</feature>
<sequence length="346" mass="40354">MQVDIMERNYAIDLVKFFAIFAVVVIHTFPADHEIGYFSLDNLSRFAVPFFFAASGYLFGSKIQNSSRQQQYLSKYMMKILKLYIYWFLFYFLYDILMMYFDGHFQAEWNKYREEFTLLNLVYYGRGTSGYQLWFLPALMWSVLAIFTFYRLKIIHFLFVSSLTLNIIGVFGQSYSVFYQLEVETTRDALFFGLFYTTLGFMFAIGIQKVSQLSLKIILLLLIAFSFLQLGESYLIDKILEGSHGEYFISTIFLTTALFLLVMKCVHLGKGWLITKIGGRSLGIYVIHVFFINLVTIARESLGLNHLIDNLLWNISIAIFIFLVSYIAYQLLQNAEQTIQQKFAGK</sequence>
<keyword evidence="9" id="KW-0012">Acyltransferase</keyword>
<feature type="transmembrane region" description="Helical" evidence="7">
    <location>
        <begin position="217"/>
        <end position="236"/>
    </location>
</feature>
<evidence type="ECO:0000256" key="3">
    <source>
        <dbReference type="ARBA" id="ARBA00022475"/>
    </source>
</evidence>
<dbReference type="PANTHER" id="PTHR40074">
    <property type="entry name" value="O-ACETYLTRANSFERASE WECH"/>
    <property type="match status" value="1"/>
</dbReference>
<comment type="caution">
    <text evidence="9">The sequence shown here is derived from an EMBL/GenBank/DDBJ whole genome shotgun (WGS) entry which is preliminary data.</text>
</comment>
<dbReference type="GO" id="GO:0016413">
    <property type="term" value="F:O-acetyltransferase activity"/>
    <property type="evidence" value="ECO:0007669"/>
    <property type="project" value="TreeGrafter"/>
</dbReference>
<dbReference type="EMBL" id="QVTE01000055">
    <property type="protein sequence ID" value="RFU64529.1"/>
    <property type="molecule type" value="Genomic_DNA"/>
</dbReference>
<feature type="transmembrane region" description="Helical" evidence="7">
    <location>
        <begin position="157"/>
        <end position="177"/>
    </location>
</feature>
<comment type="similarity">
    <text evidence="2">Belongs to the acyltransferase 3 family.</text>
</comment>
<comment type="subcellular location">
    <subcellularLocation>
        <location evidence="1">Cell membrane</location>
        <topology evidence="1">Multi-pass membrane protein</topology>
    </subcellularLocation>
</comment>
<dbReference type="Pfam" id="PF01757">
    <property type="entry name" value="Acyl_transf_3"/>
    <property type="match status" value="1"/>
</dbReference>
<feature type="transmembrane region" description="Helical" evidence="7">
    <location>
        <begin position="248"/>
        <end position="269"/>
    </location>
</feature>
<keyword evidence="4 7" id="KW-0812">Transmembrane</keyword>
<proteinExistence type="inferred from homology"/>
<dbReference type="PANTHER" id="PTHR40074:SF2">
    <property type="entry name" value="O-ACETYLTRANSFERASE WECH"/>
    <property type="match status" value="1"/>
</dbReference>
<organism evidence="9 10">
    <name type="scientific">Peribacillus saganii</name>
    <dbReference type="NCBI Taxonomy" id="2303992"/>
    <lineage>
        <taxon>Bacteria</taxon>
        <taxon>Bacillati</taxon>
        <taxon>Bacillota</taxon>
        <taxon>Bacilli</taxon>
        <taxon>Bacillales</taxon>
        <taxon>Bacillaceae</taxon>
        <taxon>Peribacillus</taxon>
    </lineage>
</organism>
<dbReference type="AlphaFoldDB" id="A0A372LE73"/>
<dbReference type="Proteomes" id="UP000264541">
    <property type="component" value="Unassembled WGS sequence"/>
</dbReference>